<evidence type="ECO:0000259" key="10">
    <source>
        <dbReference type="Pfam" id="PF00108"/>
    </source>
</evidence>
<evidence type="ECO:0000256" key="8">
    <source>
        <dbReference type="RuleBase" id="RU003557"/>
    </source>
</evidence>
<feature type="domain" description="Thiolase N-terminal" evidence="10">
    <location>
        <begin position="27"/>
        <end position="279"/>
    </location>
</feature>
<feature type="active site" description="Proton acceptor" evidence="7">
    <location>
        <position position="366"/>
    </location>
</feature>
<sequence length="411" mass="42143">MTEQSNLQAQEPSLPERSNSAENTPLIVGYARTPFCRFNGQFSDVAATELGGHAVTAALDRARVAPADVNYVVAGHVLQAGLGQNPARQTAVNAGIPLSVPAITLNAVCLSGMEAVAAAVRLITSGEADIVVAVGQESMSRAPHALHVRSGQKYGAMEVLDTLENDGLTDAFEHRSMGSSTEDGNTAFGLDRRSQDDWAALSHQRAEGHKTFHAGEIEPYPLASRSGQLLVTDDDGIRAGTTTQSLARLRPAFRADGTITAGNSSQITDGAAAIVMASREAAERLGLSPLASVEAHAFVAGPDVLLHKQPANAISAALKKIGTDAAELSAIEINEAFAAVAVQSLRELGVDPEIVNQHGGAIALGHPIGASGVRLIGTLARQLSLAGTGNLGAAGICGGGGQGSAVILKAN</sequence>
<feature type="domain" description="Thiolase C-terminal" evidence="11">
    <location>
        <begin position="288"/>
        <end position="409"/>
    </location>
</feature>
<evidence type="ECO:0000313" key="12">
    <source>
        <dbReference type="EMBL" id="QHK22596.1"/>
    </source>
</evidence>
<dbReference type="Proteomes" id="UP000464186">
    <property type="component" value="Plasmid unnamed2"/>
</dbReference>
<dbReference type="PROSITE" id="PS00737">
    <property type="entry name" value="THIOLASE_2"/>
    <property type="match status" value="1"/>
</dbReference>
<dbReference type="SUPFAM" id="SSF53901">
    <property type="entry name" value="Thiolase-like"/>
    <property type="match status" value="2"/>
</dbReference>
<dbReference type="InterPro" id="IPR020616">
    <property type="entry name" value="Thiolase_N"/>
</dbReference>
<dbReference type="PROSITE" id="PS00098">
    <property type="entry name" value="THIOLASE_1"/>
    <property type="match status" value="1"/>
</dbReference>
<feature type="active site" description="Proton acceptor" evidence="7">
    <location>
        <position position="397"/>
    </location>
</feature>
<evidence type="ECO:0000256" key="3">
    <source>
        <dbReference type="ARBA" id="ARBA00022679"/>
    </source>
</evidence>
<dbReference type="InterPro" id="IPR020615">
    <property type="entry name" value="Thiolase_acyl_enz_int_AS"/>
</dbReference>
<evidence type="ECO:0000256" key="6">
    <source>
        <dbReference type="ARBA" id="ARBA00040529"/>
    </source>
</evidence>
<dbReference type="InterPro" id="IPR020610">
    <property type="entry name" value="Thiolase_AS"/>
</dbReference>
<dbReference type="Gene3D" id="3.40.47.10">
    <property type="match status" value="2"/>
</dbReference>
<geneLocation type="plasmid" evidence="12 13">
    <name>unnamed2</name>
</geneLocation>
<accession>A0A6P1NQA2</accession>
<comment type="similarity">
    <text evidence="1 8">Belongs to the thiolase-like superfamily. Thiolase family.</text>
</comment>
<dbReference type="Pfam" id="PF02803">
    <property type="entry name" value="Thiolase_C"/>
    <property type="match status" value="1"/>
</dbReference>
<dbReference type="PANTHER" id="PTHR18919">
    <property type="entry name" value="ACETYL-COA C-ACYLTRANSFERASE"/>
    <property type="match status" value="1"/>
</dbReference>
<evidence type="ECO:0000256" key="7">
    <source>
        <dbReference type="PIRSR" id="PIRSR000429-1"/>
    </source>
</evidence>
<dbReference type="EMBL" id="CP047900">
    <property type="protein sequence ID" value="QHK22596.1"/>
    <property type="molecule type" value="Genomic_DNA"/>
</dbReference>
<dbReference type="EC" id="2.3.1.9" evidence="2"/>
<dbReference type="PANTHER" id="PTHR18919:SF107">
    <property type="entry name" value="ACETYL-COA ACETYLTRANSFERASE, CYTOSOLIC"/>
    <property type="match status" value="1"/>
</dbReference>
<reference evidence="12 13" key="1">
    <citation type="submission" date="2020-01" db="EMBL/GenBank/DDBJ databases">
        <title>Pseudarthrobacter psychrotolerans sp. nov., isolated from antarctic soil.</title>
        <authorList>
            <person name="Shin Y."/>
            <person name="Park W."/>
        </authorList>
    </citation>
    <scope>NUCLEOTIDE SEQUENCE [LARGE SCALE GENOMIC DNA]</scope>
    <source>
        <strain evidence="12 13">YJ56</strain>
        <plasmid evidence="12 13">unnamed2</plasmid>
    </source>
</reference>
<name>A0A6P1NQA2_9MICC</name>
<protein>
    <recommendedName>
        <fullName evidence="6">Probable acetyl-CoA acetyltransferase</fullName>
        <ecNumber evidence="2">2.3.1.9</ecNumber>
    </recommendedName>
    <alternativeName>
        <fullName evidence="5">Acetoacetyl-CoA thiolase</fullName>
    </alternativeName>
</protein>
<feature type="active site" description="Acyl-thioester intermediate" evidence="7">
    <location>
        <position position="109"/>
    </location>
</feature>
<dbReference type="NCBIfam" id="TIGR01930">
    <property type="entry name" value="AcCoA-C-Actrans"/>
    <property type="match status" value="1"/>
</dbReference>
<dbReference type="KEGG" id="psey:GU243_23805"/>
<proteinExistence type="inferred from homology"/>
<dbReference type="InterPro" id="IPR016039">
    <property type="entry name" value="Thiolase-like"/>
</dbReference>
<dbReference type="InterPro" id="IPR002155">
    <property type="entry name" value="Thiolase"/>
</dbReference>
<evidence type="ECO:0000313" key="13">
    <source>
        <dbReference type="Proteomes" id="UP000464186"/>
    </source>
</evidence>
<evidence type="ECO:0000256" key="9">
    <source>
        <dbReference type="SAM" id="MobiDB-lite"/>
    </source>
</evidence>
<organism evidence="12 13">
    <name type="scientific">Pseudarthrobacter psychrotolerans</name>
    <dbReference type="NCBI Taxonomy" id="2697569"/>
    <lineage>
        <taxon>Bacteria</taxon>
        <taxon>Bacillati</taxon>
        <taxon>Actinomycetota</taxon>
        <taxon>Actinomycetes</taxon>
        <taxon>Micrococcales</taxon>
        <taxon>Micrococcaceae</taxon>
        <taxon>Pseudarthrobacter</taxon>
    </lineage>
</organism>
<dbReference type="CDD" id="cd00751">
    <property type="entry name" value="thiolase"/>
    <property type="match status" value="1"/>
</dbReference>
<dbReference type="AlphaFoldDB" id="A0A6P1NQA2"/>
<evidence type="ECO:0000256" key="1">
    <source>
        <dbReference type="ARBA" id="ARBA00010982"/>
    </source>
</evidence>
<evidence type="ECO:0000256" key="5">
    <source>
        <dbReference type="ARBA" id="ARBA00030755"/>
    </source>
</evidence>
<dbReference type="Pfam" id="PF00108">
    <property type="entry name" value="Thiolase_N"/>
    <property type="match status" value="1"/>
</dbReference>
<dbReference type="InterPro" id="IPR020617">
    <property type="entry name" value="Thiolase_C"/>
</dbReference>
<gene>
    <name evidence="12" type="ORF">GU243_23805</name>
</gene>
<dbReference type="PIRSF" id="PIRSF000429">
    <property type="entry name" value="Ac-CoA_Ac_transf"/>
    <property type="match status" value="1"/>
</dbReference>
<evidence type="ECO:0000256" key="2">
    <source>
        <dbReference type="ARBA" id="ARBA00012705"/>
    </source>
</evidence>
<feature type="region of interest" description="Disordered" evidence="9">
    <location>
        <begin position="1"/>
        <end position="21"/>
    </location>
</feature>
<dbReference type="InterPro" id="IPR020613">
    <property type="entry name" value="Thiolase_CS"/>
</dbReference>
<evidence type="ECO:0000256" key="4">
    <source>
        <dbReference type="ARBA" id="ARBA00023315"/>
    </source>
</evidence>
<keyword evidence="4 8" id="KW-0012">Acyltransferase</keyword>
<evidence type="ECO:0000259" key="11">
    <source>
        <dbReference type="Pfam" id="PF02803"/>
    </source>
</evidence>
<dbReference type="PROSITE" id="PS00099">
    <property type="entry name" value="THIOLASE_3"/>
    <property type="match status" value="1"/>
</dbReference>
<keyword evidence="13" id="KW-1185">Reference proteome</keyword>
<keyword evidence="12" id="KW-0614">Plasmid</keyword>
<keyword evidence="3 8" id="KW-0808">Transferase</keyword>
<dbReference type="GO" id="GO:0003985">
    <property type="term" value="F:acetyl-CoA C-acetyltransferase activity"/>
    <property type="evidence" value="ECO:0007669"/>
    <property type="project" value="UniProtKB-EC"/>
</dbReference>